<gene>
    <name evidence="2" type="ORF">DSM112329_03947</name>
</gene>
<reference evidence="2" key="1">
    <citation type="submission" date="2022-12" db="EMBL/GenBank/DDBJ databases">
        <title>Paraconexibacter alkalitolerans sp. nov. and Baekduia alba sp. nov., isolated from soil and emended description of the genera Paraconexibacter (Chun et al., 2020) and Baekduia (An et al., 2020).</title>
        <authorList>
            <person name="Vieira S."/>
            <person name="Huber K.J."/>
            <person name="Geppert A."/>
            <person name="Wolf J."/>
            <person name="Neumann-Schaal M."/>
            <person name="Muesken M."/>
            <person name="Overmann J."/>
        </authorList>
    </citation>
    <scope>NUCLEOTIDE SEQUENCE</scope>
    <source>
        <strain evidence="2">AEG42_29</strain>
    </source>
</reference>
<name>A0AAU7AZL2_9ACTN</name>
<evidence type="ECO:0000313" key="2">
    <source>
        <dbReference type="EMBL" id="XAY07068.1"/>
    </source>
</evidence>
<dbReference type="EMBL" id="CP114014">
    <property type="protein sequence ID" value="XAY07068.1"/>
    <property type="molecule type" value="Genomic_DNA"/>
</dbReference>
<feature type="chain" id="PRO_5043817604" description="DUF4198 domain-containing protein" evidence="1">
    <location>
        <begin position="21"/>
        <end position="285"/>
    </location>
</feature>
<organism evidence="2">
    <name type="scientific">Paraconexibacter sp. AEG42_29</name>
    <dbReference type="NCBI Taxonomy" id="2997339"/>
    <lineage>
        <taxon>Bacteria</taxon>
        <taxon>Bacillati</taxon>
        <taxon>Actinomycetota</taxon>
        <taxon>Thermoleophilia</taxon>
        <taxon>Solirubrobacterales</taxon>
        <taxon>Paraconexibacteraceae</taxon>
        <taxon>Paraconexibacter</taxon>
    </lineage>
</organism>
<protein>
    <recommendedName>
        <fullName evidence="3">DUF4198 domain-containing protein</fullName>
    </recommendedName>
</protein>
<dbReference type="RefSeq" id="WP_354698277.1">
    <property type="nucleotide sequence ID" value="NZ_CP114014.1"/>
</dbReference>
<dbReference type="Gene3D" id="2.60.40.420">
    <property type="entry name" value="Cupredoxins - blue copper proteins"/>
    <property type="match status" value="1"/>
</dbReference>
<evidence type="ECO:0000256" key="1">
    <source>
        <dbReference type="SAM" id="SignalP"/>
    </source>
</evidence>
<dbReference type="SUPFAM" id="SSF49503">
    <property type="entry name" value="Cupredoxins"/>
    <property type="match status" value="1"/>
</dbReference>
<keyword evidence="1" id="KW-0732">Signal</keyword>
<sequence length="285" mass="29412">MHRSLEARSLVALTTTAAIAAGAAIAVAQESAPAAPPVVAYTLGKLKSTPSGPATVPAGAVRFKVSTKVKGEHGFQVFRLADGADVAAAQKAVRSISNGTAFEKLKDITAVGGTEVSVAKPGEATFELTPGNYLFADFSDEKVNPTTPFVVPAAGATPPAALPAATATLSMFDYKFEVAGRLPRNGDLRIVNKGKRNHILVTFKAQNPAGAARLAKAFKASNEKAAGKEIRGNATGANIIGPGVTQDLAFDAKPGSYVFVCFYESKASKGKEHNVLGMVKTATVK</sequence>
<feature type="signal peptide" evidence="1">
    <location>
        <begin position="1"/>
        <end position="20"/>
    </location>
</feature>
<accession>A0AAU7AZL2</accession>
<dbReference type="InterPro" id="IPR008972">
    <property type="entry name" value="Cupredoxin"/>
</dbReference>
<proteinExistence type="predicted"/>
<dbReference type="KEGG" id="parq:DSM112329_03947"/>
<dbReference type="AlphaFoldDB" id="A0AAU7AZL2"/>
<evidence type="ECO:0008006" key="3">
    <source>
        <dbReference type="Google" id="ProtNLM"/>
    </source>
</evidence>